<protein>
    <submittedName>
        <fullName evidence="5">Outer membrane beta-barrel protein</fullName>
    </submittedName>
</protein>
<dbReference type="InterPro" id="IPR036942">
    <property type="entry name" value="Beta-barrel_TonB_sf"/>
</dbReference>
<keyword evidence="3" id="KW-0998">Cell outer membrane</keyword>
<dbReference type="InterPro" id="IPR041700">
    <property type="entry name" value="OMP_b-brl_3"/>
</dbReference>
<evidence type="ECO:0000256" key="1">
    <source>
        <dbReference type="ARBA" id="ARBA00004442"/>
    </source>
</evidence>
<dbReference type="EMBL" id="VUOC01000004">
    <property type="protein sequence ID" value="KAA2238627.1"/>
    <property type="molecule type" value="Genomic_DNA"/>
</dbReference>
<reference evidence="5 6" key="2">
    <citation type="submission" date="2019-09" db="EMBL/GenBank/DDBJ databases">
        <authorList>
            <person name="Jin C."/>
        </authorList>
    </citation>
    <scope>NUCLEOTIDE SEQUENCE [LARGE SCALE GENOMIC DNA]</scope>
    <source>
        <strain evidence="5 6">BN140078</strain>
    </source>
</reference>
<gene>
    <name evidence="5" type="ORF">F0L74_20600</name>
</gene>
<evidence type="ECO:0000313" key="5">
    <source>
        <dbReference type="EMBL" id="KAA2238627.1"/>
    </source>
</evidence>
<dbReference type="PANTHER" id="PTHR40980">
    <property type="entry name" value="PLUG DOMAIN-CONTAINING PROTEIN"/>
    <property type="match status" value="1"/>
</dbReference>
<evidence type="ECO:0000313" key="6">
    <source>
        <dbReference type="Proteomes" id="UP000324611"/>
    </source>
</evidence>
<name>A0A5B2VK62_9BACT</name>
<comment type="caution">
    <text evidence="5">The sequence shown here is derived from an EMBL/GenBank/DDBJ whole genome shotgun (WGS) entry which is preliminary data.</text>
</comment>
<evidence type="ECO:0000259" key="4">
    <source>
        <dbReference type="Pfam" id="PF14905"/>
    </source>
</evidence>
<dbReference type="Pfam" id="PF14905">
    <property type="entry name" value="OMP_b-brl_3"/>
    <property type="match status" value="1"/>
</dbReference>
<organism evidence="5 6">
    <name type="scientific">Chitinophaga agrisoli</name>
    <dbReference type="NCBI Taxonomy" id="2607653"/>
    <lineage>
        <taxon>Bacteria</taxon>
        <taxon>Pseudomonadati</taxon>
        <taxon>Bacteroidota</taxon>
        <taxon>Chitinophagia</taxon>
        <taxon>Chitinophagales</taxon>
        <taxon>Chitinophagaceae</taxon>
        <taxon>Chitinophaga</taxon>
    </lineage>
</organism>
<evidence type="ECO:0000256" key="2">
    <source>
        <dbReference type="ARBA" id="ARBA00023136"/>
    </source>
</evidence>
<evidence type="ECO:0000256" key="3">
    <source>
        <dbReference type="ARBA" id="ARBA00023237"/>
    </source>
</evidence>
<comment type="subcellular location">
    <subcellularLocation>
        <location evidence="1">Cell outer membrane</location>
    </subcellularLocation>
</comment>
<dbReference type="InterPro" id="IPR008969">
    <property type="entry name" value="CarboxyPept-like_regulatory"/>
</dbReference>
<dbReference type="RefSeq" id="WP_149839806.1">
    <property type="nucleotide sequence ID" value="NZ_VUOC01000004.1"/>
</dbReference>
<dbReference type="Pfam" id="PF13715">
    <property type="entry name" value="CarbopepD_reg_2"/>
    <property type="match status" value="1"/>
</dbReference>
<proteinExistence type="predicted"/>
<dbReference type="SUPFAM" id="SSF49464">
    <property type="entry name" value="Carboxypeptidase regulatory domain-like"/>
    <property type="match status" value="1"/>
</dbReference>
<dbReference type="Proteomes" id="UP000324611">
    <property type="component" value="Unassembled WGS sequence"/>
</dbReference>
<dbReference type="Gene3D" id="2.60.40.1120">
    <property type="entry name" value="Carboxypeptidase-like, regulatory domain"/>
    <property type="match status" value="1"/>
</dbReference>
<sequence>MKLTLTKVIPGLAGIAMLFIANVSSGQIAVSGKIIDSSTNSALELVTVRLQSAAMQEKVVSSDSAGGYTFTGLQPGRYKLVLSFINFTERILPLNLGKDTIVNLSLSRSSRQLNAVNVNARKPVLERKIDRLIFNVSNNINVIGSDALEVLSHTPQVKVDGNSISIIGKEGVTIMINDRPLQLGPEARAAYLKSIPAESVERIEVMTNPPAMYSAQGSSGIVNIVLKKKKDPGYSGTANLNLSKSKSGGASGGVNLNYNSGKMRYFGSINSAKGAHIPTYNRTVFYESQTQQESTETKELSQFVNGEAGFDADLSTTSSLGASVNFFYSYPYQTNTVRALFIDNKDKLPDSISEQHNREKVAYRSISSNIHYAKAFDTLNRKRLVVDADWAATSFDRPNMIDNILYGADGNPLPGRFSSTISSNAQSTDLYSLNGVVYLPGRQDELSFGGRVNFIKNTNDVLLDVSGDGAAHINNKNLFTFNENTQALFVNYKTDLGSHWSFQSGLRGEYTQTKGHSYTIPDSIHTNAYFNLFPTIYLLYKLNSKHTLTLNYGRRINRPGFNSFNPYRQYYSQYQYGEGNPLLQPSISNNFSLSETYNDNLNISLQYSYSNDQTGVISLVQDNTRTTVLKFFNFLSTRSALLSVNYTIDKIKWFQSINEFDLYYNRSVSSLGYTAPEISGWGAAFSSDNSFFFNSAKTFAGGVYFSYQFPDVSGIYNNARYYYFDVSARYLLLKSKLQVAIKLSDLFKTRNVSSQYLVNGILTTDMSNNDSRRVTLSLRYNFGNNRLKKGQAHSAETNKGRAGS</sequence>
<dbReference type="SUPFAM" id="SSF56935">
    <property type="entry name" value="Porins"/>
    <property type="match status" value="1"/>
</dbReference>
<dbReference type="AlphaFoldDB" id="A0A5B2VK62"/>
<feature type="domain" description="Outer membrane protein beta-barrel" evidence="4">
    <location>
        <begin position="375"/>
        <end position="780"/>
    </location>
</feature>
<dbReference type="Gene3D" id="2.40.170.20">
    <property type="entry name" value="TonB-dependent receptor, beta-barrel domain"/>
    <property type="match status" value="1"/>
</dbReference>
<accession>A0A5B2VK62</accession>
<dbReference type="InterPro" id="IPR037066">
    <property type="entry name" value="Plug_dom_sf"/>
</dbReference>
<dbReference type="GO" id="GO:0009279">
    <property type="term" value="C:cell outer membrane"/>
    <property type="evidence" value="ECO:0007669"/>
    <property type="project" value="UniProtKB-SubCell"/>
</dbReference>
<dbReference type="Gene3D" id="2.170.130.10">
    <property type="entry name" value="TonB-dependent receptor, plug domain"/>
    <property type="match status" value="1"/>
</dbReference>
<keyword evidence="2" id="KW-0472">Membrane</keyword>
<reference evidence="5 6" key="1">
    <citation type="submission" date="2019-09" db="EMBL/GenBank/DDBJ databases">
        <title>Chitinophaga ginsengihumi sp. nov., isolated from soil of ginseng rhizosphere.</title>
        <authorList>
            <person name="Lee J."/>
        </authorList>
    </citation>
    <scope>NUCLEOTIDE SEQUENCE [LARGE SCALE GENOMIC DNA]</scope>
    <source>
        <strain evidence="5 6">BN140078</strain>
    </source>
</reference>
<keyword evidence="6" id="KW-1185">Reference proteome</keyword>
<dbReference type="PANTHER" id="PTHR40980:SF4">
    <property type="entry name" value="TONB-DEPENDENT RECEPTOR-LIKE BETA-BARREL DOMAIN-CONTAINING PROTEIN"/>
    <property type="match status" value="1"/>
</dbReference>